<dbReference type="OrthoDB" id="10021790at2759"/>
<keyword evidence="2 3" id="KW-0326">Glycosidase</keyword>
<keyword evidence="4" id="KW-0732">Signal</keyword>
<dbReference type="RefSeq" id="XP_006870810.1">
    <property type="nucleotide sequence ID" value="XM_006870748.1"/>
</dbReference>
<evidence type="ECO:0000313" key="6">
    <source>
        <dbReference type="RefSeq" id="XP_006870810.1"/>
    </source>
</evidence>
<gene>
    <name evidence="6" type="primary">LYG2</name>
</gene>
<dbReference type="GeneID" id="102837635"/>
<dbReference type="GO" id="GO:0003796">
    <property type="term" value="F:lysozyme activity"/>
    <property type="evidence" value="ECO:0007669"/>
    <property type="project" value="InterPro"/>
</dbReference>
<dbReference type="Proteomes" id="UP000504623">
    <property type="component" value="Unplaced"/>
</dbReference>
<evidence type="ECO:0000256" key="2">
    <source>
        <dbReference type="ARBA" id="ARBA00023295"/>
    </source>
</evidence>
<dbReference type="GO" id="GO:0050830">
    <property type="term" value="P:defense response to Gram-positive bacterium"/>
    <property type="evidence" value="ECO:0007669"/>
    <property type="project" value="TreeGrafter"/>
</dbReference>
<dbReference type="EC" id="3.2.1.-" evidence="3"/>
<dbReference type="PRINTS" id="PR00749">
    <property type="entry name" value="LYSOZYMEG"/>
</dbReference>
<evidence type="ECO:0000313" key="5">
    <source>
        <dbReference type="Proteomes" id="UP000504623"/>
    </source>
</evidence>
<dbReference type="CDD" id="cd01021">
    <property type="entry name" value="GEWL"/>
    <property type="match status" value="1"/>
</dbReference>
<organism evidence="5 6">
    <name type="scientific">Chrysochloris asiatica</name>
    <name type="common">Cape golden mole</name>
    <dbReference type="NCBI Taxonomy" id="185453"/>
    <lineage>
        <taxon>Eukaryota</taxon>
        <taxon>Metazoa</taxon>
        <taxon>Chordata</taxon>
        <taxon>Craniata</taxon>
        <taxon>Vertebrata</taxon>
        <taxon>Euteleostomi</taxon>
        <taxon>Mammalia</taxon>
        <taxon>Eutheria</taxon>
        <taxon>Afrotheria</taxon>
        <taxon>Chrysochloridae</taxon>
        <taxon>Chrysochlorinae</taxon>
        <taxon>Chrysochloris</taxon>
    </lineage>
</organism>
<dbReference type="GO" id="GO:0009253">
    <property type="term" value="P:peptidoglycan catabolic process"/>
    <property type="evidence" value="ECO:0007669"/>
    <property type="project" value="InterPro"/>
</dbReference>
<accession>A0A9B0WXL8</accession>
<dbReference type="PANTHER" id="PTHR31698:SF4">
    <property type="entry name" value="LYSOZYME G-LIKE PROTEIN 2"/>
    <property type="match status" value="1"/>
</dbReference>
<evidence type="ECO:0000256" key="4">
    <source>
        <dbReference type="SAM" id="SignalP"/>
    </source>
</evidence>
<dbReference type="GO" id="GO:0005576">
    <property type="term" value="C:extracellular region"/>
    <property type="evidence" value="ECO:0007669"/>
    <property type="project" value="TreeGrafter"/>
</dbReference>
<dbReference type="InterPro" id="IPR002152">
    <property type="entry name" value="Glyco_hydro_23"/>
</dbReference>
<evidence type="ECO:0000256" key="1">
    <source>
        <dbReference type="ARBA" id="ARBA00008902"/>
    </source>
</evidence>
<keyword evidence="3" id="KW-0378">Hydrolase</keyword>
<dbReference type="AlphaFoldDB" id="A0A9B0WXL8"/>
<reference evidence="6" key="1">
    <citation type="submission" date="2025-08" db="UniProtKB">
        <authorList>
            <consortium name="RefSeq"/>
        </authorList>
    </citation>
    <scope>IDENTIFICATION</scope>
    <source>
        <tissue evidence="6">Spleen</tissue>
    </source>
</reference>
<feature type="chain" id="PRO_5038778987" description="Lysozyme g-like protein" evidence="4">
    <location>
        <begin position="20"/>
        <end position="212"/>
    </location>
</feature>
<evidence type="ECO:0000256" key="3">
    <source>
        <dbReference type="PIRNR" id="PIRNR001065"/>
    </source>
</evidence>
<proteinExistence type="inferred from homology"/>
<dbReference type="InterPro" id="IPR023346">
    <property type="entry name" value="Lysozyme-like_dom_sf"/>
</dbReference>
<dbReference type="Gene3D" id="1.10.530.10">
    <property type="match status" value="1"/>
</dbReference>
<name>A0A9B0WXL8_CHRAS</name>
<protein>
    <recommendedName>
        <fullName evidence="3">Lysozyme g-like protein</fullName>
        <ecNumber evidence="3">3.2.1.-</ecNumber>
    </recommendedName>
</protein>
<dbReference type="PIRSF" id="PIRSF001065">
    <property type="entry name" value="Lysozyme_g"/>
    <property type="match status" value="1"/>
</dbReference>
<dbReference type="PANTHER" id="PTHR31698">
    <property type="entry name" value="LYSOZYME G FAMILY MEMBER"/>
    <property type="match status" value="1"/>
</dbReference>
<dbReference type="SUPFAM" id="SSF53955">
    <property type="entry name" value="Lysozyme-like"/>
    <property type="match status" value="1"/>
</dbReference>
<comment type="similarity">
    <text evidence="1 3">Belongs to the glycosyl hydrolase 23 family.</text>
</comment>
<sequence>MLSSAVFLGLIVLIGTSRGLHPFTHMMNPHLHPRLYHGCYGDIMTMDTTGASCDIDRLINCGIHGSEMFAAMDLRAIKPYQFMIKEVGHRHCVDPALIAAIISRESHGGTVLENGWNHNGHKYGLMQLDKKIHRPVGDWDSKEHLSQAVGILADGIKDVQKKFPKWSVDQHLKGGLLAFKSGIDTVVTPVDIDTDFANDLLARAKFYKRHGF</sequence>
<keyword evidence="5" id="KW-1185">Reference proteome</keyword>
<feature type="signal peptide" evidence="4">
    <location>
        <begin position="1"/>
        <end position="19"/>
    </location>
</feature>
<dbReference type="CTD" id="254773"/>